<feature type="compositionally biased region" description="Pro residues" evidence="1">
    <location>
        <begin position="70"/>
        <end position="79"/>
    </location>
</feature>
<accession>A0A8H7AB14</accession>
<proteinExistence type="predicted"/>
<sequence length="79" mass="8548">MHFDGVLDYSQDRLVPVGDQAFANRGCGRPEVKACVGYGQLLLLDPVELRQPNPPLAGHVGRLRESDGLPSPPTHTMPS</sequence>
<dbReference type="Proteomes" id="UP000606974">
    <property type="component" value="Unassembled WGS sequence"/>
</dbReference>
<gene>
    <name evidence="2" type="ORF">GJ744_012482</name>
</gene>
<name>A0A8H7AB14_9EURO</name>
<evidence type="ECO:0000256" key="1">
    <source>
        <dbReference type="SAM" id="MobiDB-lite"/>
    </source>
</evidence>
<comment type="caution">
    <text evidence="2">The sequence shown here is derived from an EMBL/GenBank/DDBJ whole genome shotgun (WGS) entry which is preliminary data.</text>
</comment>
<feature type="region of interest" description="Disordered" evidence="1">
    <location>
        <begin position="55"/>
        <end position="79"/>
    </location>
</feature>
<protein>
    <submittedName>
        <fullName evidence="2">Uncharacterized protein</fullName>
    </submittedName>
</protein>
<keyword evidence="3" id="KW-1185">Reference proteome</keyword>
<evidence type="ECO:0000313" key="2">
    <source>
        <dbReference type="EMBL" id="KAF7505860.1"/>
    </source>
</evidence>
<dbReference type="EMBL" id="JAACFV010000099">
    <property type="protein sequence ID" value="KAF7505860.1"/>
    <property type="molecule type" value="Genomic_DNA"/>
</dbReference>
<organism evidence="2 3">
    <name type="scientific">Endocarpon pusillum</name>
    <dbReference type="NCBI Taxonomy" id="364733"/>
    <lineage>
        <taxon>Eukaryota</taxon>
        <taxon>Fungi</taxon>
        <taxon>Dikarya</taxon>
        <taxon>Ascomycota</taxon>
        <taxon>Pezizomycotina</taxon>
        <taxon>Eurotiomycetes</taxon>
        <taxon>Chaetothyriomycetidae</taxon>
        <taxon>Verrucariales</taxon>
        <taxon>Verrucariaceae</taxon>
        <taxon>Endocarpon</taxon>
    </lineage>
</organism>
<evidence type="ECO:0000313" key="3">
    <source>
        <dbReference type="Proteomes" id="UP000606974"/>
    </source>
</evidence>
<dbReference type="AlphaFoldDB" id="A0A8H7AB14"/>
<reference evidence="2" key="1">
    <citation type="submission" date="2020-02" db="EMBL/GenBank/DDBJ databases">
        <authorList>
            <person name="Palmer J.M."/>
        </authorList>
    </citation>
    <scope>NUCLEOTIDE SEQUENCE</scope>
    <source>
        <strain evidence="2">EPUS1.4</strain>
        <tissue evidence="2">Thallus</tissue>
    </source>
</reference>